<evidence type="ECO:0000256" key="4">
    <source>
        <dbReference type="ARBA" id="ARBA00022683"/>
    </source>
</evidence>
<feature type="domain" description="HPr" evidence="5">
    <location>
        <begin position="1"/>
        <end position="88"/>
    </location>
</feature>
<evidence type="ECO:0000256" key="1">
    <source>
        <dbReference type="ARBA" id="ARBA00004496"/>
    </source>
</evidence>
<organism evidence="6 7">
    <name type="scientific">Pontiella agarivorans</name>
    <dbReference type="NCBI Taxonomy" id="3038953"/>
    <lineage>
        <taxon>Bacteria</taxon>
        <taxon>Pseudomonadati</taxon>
        <taxon>Kiritimatiellota</taxon>
        <taxon>Kiritimatiellia</taxon>
        <taxon>Kiritimatiellales</taxon>
        <taxon>Pontiellaceae</taxon>
        <taxon>Pontiella</taxon>
    </lineage>
</organism>
<evidence type="ECO:0000259" key="5">
    <source>
        <dbReference type="PROSITE" id="PS51350"/>
    </source>
</evidence>
<dbReference type="InterPro" id="IPR035895">
    <property type="entry name" value="HPr-like_sf"/>
</dbReference>
<sequence>MFEAKATIKNEAGIHCRPSAILIKEGSAYPGEILVTAPTGSCDLTSALECIMLGLEQGTEITIQVTGPDEEAYAHKLVELFETHFDFPPQ</sequence>
<evidence type="ECO:0000313" key="6">
    <source>
        <dbReference type="EMBL" id="MDZ8119162.1"/>
    </source>
</evidence>
<comment type="similarity">
    <text evidence="2">Belongs to the HPr family.</text>
</comment>
<evidence type="ECO:0000256" key="3">
    <source>
        <dbReference type="ARBA" id="ARBA00022490"/>
    </source>
</evidence>
<reference evidence="6 7" key="1">
    <citation type="journal article" date="2024" name="Appl. Environ. Microbiol.">
        <title>Pontiella agarivorans sp. nov., a novel marine anaerobic bacterium capable of degrading macroalgal polysaccharides and fixing nitrogen.</title>
        <authorList>
            <person name="Liu N."/>
            <person name="Kivenson V."/>
            <person name="Peng X."/>
            <person name="Cui Z."/>
            <person name="Lankiewicz T.S."/>
            <person name="Gosselin K.M."/>
            <person name="English C.J."/>
            <person name="Blair E.M."/>
            <person name="O'Malley M.A."/>
            <person name="Valentine D.L."/>
        </authorList>
    </citation>
    <scope>NUCLEOTIDE SEQUENCE [LARGE SCALE GENOMIC DNA]</scope>
    <source>
        <strain evidence="6 7">NLcol2</strain>
    </source>
</reference>
<comment type="caution">
    <text evidence="6">The sequence shown here is derived from an EMBL/GenBank/DDBJ whole genome shotgun (WGS) entry which is preliminary data.</text>
</comment>
<protein>
    <submittedName>
        <fullName evidence="6">HPr family phosphocarrier protein</fullName>
    </submittedName>
</protein>
<comment type="subcellular location">
    <subcellularLocation>
        <location evidence="1">Cytoplasm</location>
    </subcellularLocation>
</comment>
<dbReference type="NCBIfam" id="TIGR01003">
    <property type="entry name" value="PTS_HPr_family"/>
    <property type="match status" value="1"/>
</dbReference>
<name>A0ABU5MYA4_9BACT</name>
<keyword evidence="7" id="KW-1185">Reference proteome</keyword>
<dbReference type="Proteomes" id="UP001290861">
    <property type="component" value="Unassembled WGS sequence"/>
</dbReference>
<dbReference type="RefSeq" id="WP_322608950.1">
    <property type="nucleotide sequence ID" value="NZ_JARVCO010000010.1"/>
</dbReference>
<proteinExistence type="inferred from homology"/>
<dbReference type="PANTHER" id="PTHR33705">
    <property type="entry name" value="PHOSPHOCARRIER PROTEIN HPR"/>
    <property type="match status" value="1"/>
</dbReference>
<dbReference type="PRINTS" id="PR00107">
    <property type="entry name" value="PHOSPHOCPHPR"/>
</dbReference>
<dbReference type="InterPro" id="IPR050399">
    <property type="entry name" value="HPr"/>
</dbReference>
<dbReference type="Gene3D" id="3.30.1340.10">
    <property type="entry name" value="HPr-like"/>
    <property type="match status" value="1"/>
</dbReference>
<evidence type="ECO:0000313" key="7">
    <source>
        <dbReference type="Proteomes" id="UP001290861"/>
    </source>
</evidence>
<dbReference type="Pfam" id="PF00381">
    <property type="entry name" value="PTS-HPr"/>
    <property type="match status" value="1"/>
</dbReference>
<keyword evidence="4" id="KW-0598">Phosphotransferase system</keyword>
<evidence type="ECO:0000256" key="2">
    <source>
        <dbReference type="ARBA" id="ARBA00010736"/>
    </source>
</evidence>
<dbReference type="PROSITE" id="PS51350">
    <property type="entry name" value="PTS_HPR_DOM"/>
    <property type="match status" value="1"/>
</dbReference>
<dbReference type="PANTHER" id="PTHR33705:SF2">
    <property type="entry name" value="PHOSPHOCARRIER PROTEIN NPR"/>
    <property type="match status" value="1"/>
</dbReference>
<gene>
    <name evidence="6" type="ORF">P9H32_11060</name>
</gene>
<keyword evidence="3" id="KW-0963">Cytoplasm</keyword>
<dbReference type="EMBL" id="JARVCO010000010">
    <property type="protein sequence ID" value="MDZ8119162.1"/>
    <property type="molecule type" value="Genomic_DNA"/>
</dbReference>
<accession>A0ABU5MYA4</accession>
<dbReference type="SUPFAM" id="SSF55594">
    <property type="entry name" value="HPr-like"/>
    <property type="match status" value="1"/>
</dbReference>
<dbReference type="InterPro" id="IPR000032">
    <property type="entry name" value="HPr-like"/>
</dbReference>